<dbReference type="Proteomes" id="UP000007797">
    <property type="component" value="Unassembled WGS sequence"/>
</dbReference>
<gene>
    <name evidence="4" type="ORF">DFA_06772</name>
</gene>
<name>F4Q285_CACFS</name>
<evidence type="ECO:0000256" key="3">
    <source>
        <dbReference type="SAM" id="MobiDB-lite"/>
    </source>
</evidence>
<proteinExistence type="inferred from homology"/>
<dbReference type="InterPro" id="IPR004947">
    <property type="entry name" value="DNase_II"/>
</dbReference>
<keyword evidence="2" id="KW-0378">Hydrolase</keyword>
<evidence type="ECO:0000313" key="4">
    <source>
        <dbReference type="EMBL" id="EGG18105.1"/>
    </source>
</evidence>
<dbReference type="KEGG" id="dfa:DFA_06772"/>
<accession>F4Q285</accession>
<dbReference type="PANTHER" id="PTHR10858:SF23">
    <property type="entry name" value="DEOXYRIBONUCLEASE II"/>
    <property type="match status" value="1"/>
</dbReference>
<reference evidence="5" key="1">
    <citation type="journal article" date="2011" name="Genome Res.">
        <title>Phylogeny-wide analysis of social amoeba genomes highlights ancient origins for complex intercellular communication.</title>
        <authorList>
            <person name="Heidel A.J."/>
            <person name="Lawal H.M."/>
            <person name="Felder M."/>
            <person name="Schilde C."/>
            <person name="Helps N.R."/>
            <person name="Tunggal B."/>
            <person name="Rivero F."/>
            <person name="John U."/>
            <person name="Schleicher M."/>
            <person name="Eichinger L."/>
            <person name="Platzer M."/>
            <person name="Noegel A.A."/>
            <person name="Schaap P."/>
            <person name="Gloeckner G."/>
        </authorList>
    </citation>
    <scope>NUCLEOTIDE SEQUENCE [LARGE SCALE GENOMIC DNA]</scope>
    <source>
        <strain evidence="5">SH3</strain>
    </source>
</reference>
<dbReference type="Pfam" id="PF03265">
    <property type="entry name" value="DNase_II"/>
    <property type="match status" value="1"/>
</dbReference>
<organism evidence="4 5">
    <name type="scientific">Cavenderia fasciculata</name>
    <name type="common">Slime mold</name>
    <name type="synonym">Dictyostelium fasciculatum</name>
    <dbReference type="NCBI Taxonomy" id="261658"/>
    <lineage>
        <taxon>Eukaryota</taxon>
        <taxon>Amoebozoa</taxon>
        <taxon>Evosea</taxon>
        <taxon>Eumycetozoa</taxon>
        <taxon>Dictyostelia</taxon>
        <taxon>Acytosteliales</taxon>
        <taxon>Cavenderiaceae</taxon>
        <taxon>Cavenderia</taxon>
    </lineage>
</organism>
<dbReference type="PANTHER" id="PTHR10858">
    <property type="entry name" value="DEOXYRIBONUCLEASE II"/>
    <property type="match status" value="1"/>
</dbReference>
<evidence type="ECO:0000256" key="2">
    <source>
        <dbReference type="ARBA" id="ARBA00022801"/>
    </source>
</evidence>
<dbReference type="AlphaFoldDB" id="F4Q285"/>
<evidence type="ECO:0000256" key="1">
    <source>
        <dbReference type="ARBA" id="ARBA00007527"/>
    </source>
</evidence>
<dbReference type="GeneID" id="14870089"/>
<dbReference type="RefSeq" id="XP_004366146.1">
    <property type="nucleotide sequence ID" value="XM_004366089.1"/>
</dbReference>
<comment type="similarity">
    <text evidence="1">Belongs to the DNase II family.</text>
</comment>
<protein>
    <submittedName>
        <fullName evidence="4">Uncharacterized protein</fullName>
    </submittedName>
</protein>
<feature type="compositionally biased region" description="Low complexity" evidence="3">
    <location>
        <begin position="162"/>
        <end position="177"/>
    </location>
</feature>
<keyword evidence="5" id="KW-1185">Reference proteome</keyword>
<evidence type="ECO:0000313" key="5">
    <source>
        <dbReference type="Proteomes" id="UP000007797"/>
    </source>
</evidence>
<feature type="region of interest" description="Disordered" evidence="3">
    <location>
        <begin position="158"/>
        <end position="177"/>
    </location>
</feature>
<dbReference type="GO" id="GO:0004531">
    <property type="term" value="F:deoxyribonuclease II activity"/>
    <property type="evidence" value="ECO:0007669"/>
    <property type="project" value="InterPro"/>
</dbReference>
<dbReference type="EMBL" id="GL883020">
    <property type="protein sequence ID" value="EGG18105.1"/>
    <property type="molecule type" value="Genomic_DNA"/>
</dbReference>
<sequence length="634" mass="69504">MNASPRLQVLTADQASSCLFLTSKTLAQRMYYCYKDPNNVRNWWVVRKLPGSNHYIYFDDTGAIEGGSEYRDRLSLLVSRLGDQGTEYFAFNNKPYYNDFEEEPKTKPPSYGEIAPQVVKQLIQRTESLKSLSKGIVSYSTSSRSGYHLKHSLQGFPVPIRPSTTGSPSASSSVKTPLTHPNEWLPTDFVTDPKEIDTTSLSYGHIFICQSFDNIDTSQIAKALDAADPYIYATNIVDSASRSLLAPLFIENRTPATSSSSLDGSIKSSSSVTSLWQSTASTLSLSLTLPLKYKMNGIKNIIEVKIPNRFSEVFGIPVGSSQFSSNLEMNSIAFSDSNILESGTLCVGDFGYATTQPGTIVCVAQVPANILKFMRMCTNKYVVSVDGQEQVVTSHITFNGPLLIDTSVAEGGGKPIPPSYTTQYYQALSSAGNLLPHTAYSHLPTDMLSVGCNRFCLNSFMEGLTQSTDKNGFITYSESRPQTIQVYLTSTMPGSVAVSVTQDLSQKIVPFTQLKGALFPSQDTDNNIVLVYRTLQMLADIVDKRIIQEGSLLIDDLSFILSIAPNNVGLVNGLANTPINLASPCLEEVLRAFSHALIKSVSNNHYTMSLHCYSNTIHHHSESSSYFVPSIVVL</sequence>